<evidence type="ECO:0000313" key="3">
    <source>
        <dbReference type="Proteomes" id="UP000326759"/>
    </source>
</evidence>
<name>A0A5N5TBT0_9CRUS</name>
<keyword evidence="1" id="KW-1133">Transmembrane helix</keyword>
<dbReference type="AlphaFoldDB" id="A0A5N5TBT0"/>
<dbReference type="OrthoDB" id="6384267at2759"/>
<reference evidence="2 3" key="1">
    <citation type="journal article" date="2019" name="PLoS Biol.">
        <title>Sex chromosomes control vertical transmission of feminizing Wolbachia symbionts in an isopod.</title>
        <authorList>
            <person name="Becking T."/>
            <person name="Chebbi M.A."/>
            <person name="Giraud I."/>
            <person name="Moumen B."/>
            <person name="Laverre T."/>
            <person name="Caubet Y."/>
            <person name="Peccoud J."/>
            <person name="Gilbert C."/>
            <person name="Cordaux R."/>
        </authorList>
    </citation>
    <scope>NUCLEOTIDE SEQUENCE [LARGE SCALE GENOMIC DNA]</scope>
    <source>
        <strain evidence="2">ANa2</strain>
        <tissue evidence="2">Whole body excluding digestive tract and cuticle</tissue>
    </source>
</reference>
<sequence length="91" mass="10764">MYNYTTNIIQNNTSENMNEEVSFESFPMLYLYDISYTLYSVFSPLFCVIIGLIISRLTRSKKSPNVPPELITPLLHKFYYKKCELERQSFS</sequence>
<protein>
    <submittedName>
        <fullName evidence="2">Uncharacterized protein</fullName>
    </submittedName>
</protein>
<evidence type="ECO:0000256" key="1">
    <source>
        <dbReference type="SAM" id="Phobius"/>
    </source>
</evidence>
<dbReference type="EMBL" id="SEYY01007675">
    <property type="protein sequence ID" value="KAB7502390.1"/>
    <property type="molecule type" value="Genomic_DNA"/>
</dbReference>
<gene>
    <name evidence="2" type="ORF">Anas_12925</name>
</gene>
<evidence type="ECO:0000313" key="2">
    <source>
        <dbReference type="EMBL" id="KAB7502390.1"/>
    </source>
</evidence>
<dbReference type="Proteomes" id="UP000326759">
    <property type="component" value="Unassembled WGS sequence"/>
</dbReference>
<proteinExistence type="predicted"/>
<comment type="caution">
    <text evidence="2">The sequence shown here is derived from an EMBL/GenBank/DDBJ whole genome shotgun (WGS) entry which is preliminary data.</text>
</comment>
<organism evidence="2 3">
    <name type="scientific">Armadillidium nasatum</name>
    <dbReference type="NCBI Taxonomy" id="96803"/>
    <lineage>
        <taxon>Eukaryota</taxon>
        <taxon>Metazoa</taxon>
        <taxon>Ecdysozoa</taxon>
        <taxon>Arthropoda</taxon>
        <taxon>Crustacea</taxon>
        <taxon>Multicrustacea</taxon>
        <taxon>Malacostraca</taxon>
        <taxon>Eumalacostraca</taxon>
        <taxon>Peracarida</taxon>
        <taxon>Isopoda</taxon>
        <taxon>Oniscidea</taxon>
        <taxon>Crinocheta</taxon>
        <taxon>Armadillidiidae</taxon>
        <taxon>Armadillidium</taxon>
    </lineage>
</organism>
<keyword evidence="3" id="KW-1185">Reference proteome</keyword>
<accession>A0A5N5TBT0</accession>
<keyword evidence="1" id="KW-0812">Transmembrane</keyword>
<feature type="transmembrane region" description="Helical" evidence="1">
    <location>
        <begin position="36"/>
        <end position="54"/>
    </location>
</feature>
<keyword evidence="1" id="KW-0472">Membrane</keyword>